<dbReference type="PANTHER" id="PTHR33254">
    <property type="entry name" value="4-HYDROXY-4-METHYL-2-OXOGLUTARATE ALDOLASE 3-RELATED"/>
    <property type="match status" value="1"/>
</dbReference>
<dbReference type="Gene3D" id="3.50.30.40">
    <property type="entry name" value="Ribonuclease E inhibitor RraA/RraA-like"/>
    <property type="match status" value="1"/>
</dbReference>
<keyword evidence="2" id="KW-1185">Reference proteome</keyword>
<dbReference type="Pfam" id="PF03737">
    <property type="entry name" value="RraA-like"/>
    <property type="match status" value="1"/>
</dbReference>
<dbReference type="EMBL" id="JBBKZV010000015">
    <property type="protein sequence ID" value="MEJ8824691.1"/>
    <property type="molecule type" value="Genomic_DNA"/>
</dbReference>
<dbReference type="NCBIfam" id="NF006093">
    <property type="entry name" value="PRK08245.1"/>
    <property type="match status" value="1"/>
</dbReference>
<dbReference type="Proteomes" id="UP001363010">
    <property type="component" value="Unassembled WGS sequence"/>
</dbReference>
<dbReference type="PANTHER" id="PTHR33254:SF16">
    <property type="entry name" value="BLR3842 PROTEIN"/>
    <property type="match status" value="1"/>
</dbReference>
<accession>A0ABU8W5Z4</accession>
<gene>
    <name evidence="1" type="ORF">WKW80_22070</name>
</gene>
<proteinExistence type="predicted"/>
<dbReference type="RefSeq" id="WP_340365709.1">
    <property type="nucleotide sequence ID" value="NZ_JBBKZV010000015.1"/>
</dbReference>
<dbReference type="InterPro" id="IPR005493">
    <property type="entry name" value="RraA/RraA-like"/>
</dbReference>
<evidence type="ECO:0000313" key="2">
    <source>
        <dbReference type="Proteomes" id="UP001363010"/>
    </source>
</evidence>
<name>A0ABU8W5Z4_9BURK</name>
<comment type="caution">
    <text evidence="1">The sequence shown here is derived from an EMBL/GenBank/DDBJ whole genome shotgun (WGS) entry which is preliminary data.</text>
</comment>
<organism evidence="1 2">
    <name type="scientific">Variovorax humicola</name>
    <dbReference type="NCBI Taxonomy" id="1769758"/>
    <lineage>
        <taxon>Bacteria</taxon>
        <taxon>Pseudomonadati</taxon>
        <taxon>Pseudomonadota</taxon>
        <taxon>Betaproteobacteria</taxon>
        <taxon>Burkholderiales</taxon>
        <taxon>Comamonadaceae</taxon>
        <taxon>Variovorax</taxon>
    </lineage>
</organism>
<reference evidence="1 2" key="1">
    <citation type="submission" date="2024-03" db="EMBL/GenBank/DDBJ databases">
        <title>Novel species of the genus Variovorax.</title>
        <authorList>
            <person name="Liu Q."/>
            <person name="Xin Y.-H."/>
        </authorList>
    </citation>
    <scope>NUCLEOTIDE SEQUENCE [LARGE SCALE GENOMIC DNA]</scope>
    <source>
        <strain evidence="1 2">KACC 18501</strain>
    </source>
</reference>
<sequence>MTTQPPVSLSDAARELLRHVSVATLCTQLFKRGFRNVYLQGIGRLTKPSGGNLVGPAFTMRNIPAREDLDQISAFDDPNHPQRKGIESVPEGHVLVIDCRGEKRVASGGQILTTRLKVRGAAGLVSDGPVRDSGPISQMDFPVYCAGGSAPLNLIHHHAIDLNVPIGCGGVPVYPGDVIVGDDEGVVVIPQHLAEEVARDATEQEKMEAFVLERIEGGAKLAGTYPPNADTKAAFEVWRKARGI</sequence>
<protein>
    <submittedName>
        <fullName evidence="1">Ribonuclease activity regulator RraA</fullName>
    </submittedName>
</protein>
<dbReference type="CDD" id="cd16841">
    <property type="entry name" value="RraA_family"/>
    <property type="match status" value="1"/>
</dbReference>
<dbReference type="InterPro" id="IPR036704">
    <property type="entry name" value="RraA/RraA-like_sf"/>
</dbReference>
<evidence type="ECO:0000313" key="1">
    <source>
        <dbReference type="EMBL" id="MEJ8824691.1"/>
    </source>
</evidence>
<dbReference type="SUPFAM" id="SSF89562">
    <property type="entry name" value="RraA-like"/>
    <property type="match status" value="1"/>
</dbReference>